<dbReference type="Proteomes" id="UP000601223">
    <property type="component" value="Unassembled WGS sequence"/>
</dbReference>
<gene>
    <name evidence="1" type="ORF">Cba03nite_78280</name>
</gene>
<dbReference type="AlphaFoldDB" id="A0A8J3JZA5"/>
<name>A0A8J3JZA5_9ACTN</name>
<dbReference type="EMBL" id="BONF01000074">
    <property type="protein sequence ID" value="GIF86479.1"/>
    <property type="molecule type" value="Genomic_DNA"/>
</dbReference>
<protein>
    <submittedName>
        <fullName evidence="1">Uncharacterized protein</fullName>
    </submittedName>
</protein>
<evidence type="ECO:0000313" key="2">
    <source>
        <dbReference type="Proteomes" id="UP000601223"/>
    </source>
</evidence>
<sequence length="83" mass="9443">MIPDRHVLVTALLEAGQPPESFEVPGVHEHVPIPTDFWFLRPAGERWELGYYERGVYDVREVLPGEAAACTRFYELVAGFPDE</sequence>
<dbReference type="RefSeq" id="WP_203757517.1">
    <property type="nucleotide sequence ID" value="NZ_BONF01000074.1"/>
</dbReference>
<accession>A0A8J3JZA5</accession>
<reference evidence="1 2" key="1">
    <citation type="submission" date="2021-01" db="EMBL/GenBank/DDBJ databases">
        <title>Whole genome shotgun sequence of Catellatospora bangladeshensis NBRC 107357.</title>
        <authorList>
            <person name="Komaki H."/>
            <person name="Tamura T."/>
        </authorList>
    </citation>
    <scope>NUCLEOTIDE SEQUENCE [LARGE SCALE GENOMIC DNA]</scope>
    <source>
        <strain evidence="1 2">NBRC 107357</strain>
    </source>
</reference>
<comment type="caution">
    <text evidence="1">The sequence shown here is derived from an EMBL/GenBank/DDBJ whole genome shotgun (WGS) entry which is preliminary data.</text>
</comment>
<organism evidence="1 2">
    <name type="scientific">Catellatospora bangladeshensis</name>
    <dbReference type="NCBI Taxonomy" id="310355"/>
    <lineage>
        <taxon>Bacteria</taxon>
        <taxon>Bacillati</taxon>
        <taxon>Actinomycetota</taxon>
        <taxon>Actinomycetes</taxon>
        <taxon>Micromonosporales</taxon>
        <taxon>Micromonosporaceae</taxon>
        <taxon>Catellatospora</taxon>
    </lineage>
</organism>
<proteinExistence type="predicted"/>
<evidence type="ECO:0000313" key="1">
    <source>
        <dbReference type="EMBL" id="GIF86479.1"/>
    </source>
</evidence>
<keyword evidence="2" id="KW-1185">Reference proteome</keyword>